<keyword evidence="1" id="KW-1133">Transmembrane helix</keyword>
<keyword evidence="1" id="KW-0812">Transmembrane</keyword>
<dbReference type="EMBL" id="NQKG01000022">
    <property type="protein sequence ID" value="OZY53613.1"/>
    <property type="molecule type" value="Genomic_DNA"/>
</dbReference>
<feature type="transmembrane region" description="Helical" evidence="1">
    <location>
        <begin position="7"/>
        <end position="24"/>
    </location>
</feature>
<dbReference type="RefSeq" id="WP_095022811.1">
    <property type="nucleotide sequence ID" value="NZ_JAAQXW010000003.1"/>
</dbReference>
<dbReference type="Proteomes" id="UP000216897">
    <property type="component" value="Unassembled WGS sequence"/>
</dbReference>
<sequence>MTKINGWWRVWIVGVVLLAIGFAWEGNENLPIYPYGALDYHNSRTAPLLIEKMAAAEGESSARPTEVIQQDIDAIHASMSAIVKNHNKRKLEHRLEYLGGWITCCIALLLGLWVLRWVIAGFSTKRLQN</sequence>
<evidence type="ECO:0000256" key="1">
    <source>
        <dbReference type="SAM" id="Phobius"/>
    </source>
</evidence>
<comment type="caution">
    <text evidence="2">The sequence shown here is derived from an EMBL/GenBank/DDBJ whole genome shotgun (WGS) entry which is preliminary data.</text>
</comment>
<organism evidence="2 3">
    <name type="scientific">Pseudomonas lundensis</name>
    <dbReference type="NCBI Taxonomy" id="86185"/>
    <lineage>
        <taxon>Bacteria</taxon>
        <taxon>Pseudomonadati</taxon>
        <taxon>Pseudomonadota</taxon>
        <taxon>Gammaproteobacteria</taxon>
        <taxon>Pseudomonadales</taxon>
        <taxon>Pseudomonadaceae</taxon>
        <taxon>Pseudomonas</taxon>
    </lineage>
</organism>
<gene>
    <name evidence="2" type="ORF">CJF38_18880</name>
</gene>
<name>A0ABX4GHL0_9PSED</name>
<evidence type="ECO:0000313" key="3">
    <source>
        <dbReference type="Proteomes" id="UP000216897"/>
    </source>
</evidence>
<evidence type="ECO:0008006" key="4">
    <source>
        <dbReference type="Google" id="ProtNLM"/>
    </source>
</evidence>
<accession>A0ABX4GHL0</accession>
<keyword evidence="3" id="KW-1185">Reference proteome</keyword>
<protein>
    <recommendedName>
        <fullName evidence="4">Transmembrane protein</fullName>
    </recommendedName>
</protein>
<keyword evidence="1" id="KW-0472">Membrane</keyword>
<evidence type="ECO:0000313" key="2">
    <source>
        <dbReference type="EMBL" id="OZY53613.1"/>
    </source>
</evidence>
<feature type="transmembrane region" description="Helical" evidence="1">
    <location>
        <begin position="98"/>
        <end position="119"/>
    </location>
</feature>
<proteinExistence type="predicted"/>
<reference evidence="2 3" key="1">
    <citation type="submission" date="2017-08" db="EMBL/GenBank/DDBJ databases">
        <title>Genomic and metabolic characterisation of spoilage-associated Pseudomonas species.</title>
        <authorList>
            <person name="Stanborough T."/>
            <person name="Fegan N."/>
            <person name="Powell S.M."/>
            <person name="Singh T."/>
            <person name="Tamplin M.L."/>
            <person name="Chandry P.S."/>
        </authorList>
    </citation>
    <scope>NUCLEOTIDE SEQUENCE [LARGE SCALE GENOMIC DNA]</scope>
    <source>
        <strain evidence="2 3">L1814</strain>
    </source>
</reference>